<keyword evidence="3 10" id="KW-0808">Transferase</keyword>
<evidence type="ECO:0000256" key="6">
    <source>
        <dbReference type="ARBA" id="ARBA00022989"/>
    </source>
</evidence>
<dbReference type="KEGG" id="csem:103387156"/>
<dbReference type="GeneTree" id="ENSGT01050000244965"/>
<feature type="transmembrane region" description="Helical" evidence="10">
    <location>
        <begin position="64"/>
        <end position="88"/>
    </location>
</feature>
<name>A0A3P8V053_CYNSE</name>
<evidence type="ECO:0000256" key="4">
    <source>
        <dbReference type="ARBA" id="ARBA00022692"/>
    </source>
</evidence>
<dbReference type="GO" id="GO:0030148">
    <property type="term" value="P:sphingolipid biosynthetic process"/>
    <property type="evidence" value="ECO:0007669"/>
    <property type="project" value="TreeGrafter"/>
</dbReference>
<dbReference type="GO" id="GO:0019367">
    <property type="term" value="P:fatty acid elongation, saturated fatty acid"/>
    <property type="evidence" value="ECO:0007669"/>
    <property type="project" value="TreeGrafter"/>
</dbReference>
<keyword evidence="2 10" id="KW-0444">Lipid biosynthesis</keyword>
<evidence type="ECO:0000256" key="10">
    <source>
        <dbReference type="RuleBase" id="RU361115"/>
    </source>
</evidence>
<evidence type="ECO:0000313" key="12">
    <source>
        <dbReference type="Proteomes" id="UP000265120"/>
    </source>
</evidence>
<dbReference type="PROSITE" id="PS01188">
    <property type="entry name" value="ELO"/>
    <property type="match status" value="1"/>
</dbReference>
<sequence length="275" mass="32368">MMVLHKDTFVPPMEFERLFDHRETLMWMQQNWWLSIPFGVLYVALVFFGVYYRRQRPQMDLRVWLFLWSLMLAVFSIAGALRTVPYMFHVLLSGGFRRSVCDQRFYTDPVSSFWAYAFVLSKAPELGDTAFNVLRKKKLLFLHWFHHMTTLIYSWYGYKEMVAGGGWFMTMNFTIHAFMYSYYTLRAAGVRVPRAVNVVITSLQIAQMVMGLFVCVLVYNWMPQGDCPSSVSSVAWGGFMYLSYLLLFVHFFYKTYIRPTNVSHSGETAKIEKIE</sequence>
<reference evidence="11 12" key="1">
    <citation type="journal article" date="2014" name="Nat. Genet.">
        <title>Whole-genome sequence of a flatfish provides insights into ZW sex chromosome evolution and adaptation to a benthic lifestyle.</title>
        <authorList>
            <person name="Chen S."/>
            <person name="Zhang G."/>
            <person name="Shao C."/>
            <person name="Huang Q."/>
            <person name="Liu G."/>
            <person name="Zhang P."/>
            <person name="Song W."/>
            <person name="An N."/>
            <person name="Chalopin D."/>
            <person name="Volff J.N."/>
            <person name="Hong Y."/>
            <person name="Li Q."/>
            <person name="Sha Z."/>
            <person name="Zhou H."/>
            <person name="Xie M."/>
            <person name="Yu Q."/>
            <person name="Liu Y."/>
            <person name="Xiang H."/>
            <person name="Wang N."/>
            <person name="Wu K."/>
            <person name="Yang C."/>
            <person name="Zhou Q."/>
            <person name="Liao X."/>
            <person name="Yang L."/>
            <person name="Hu Q."/>
            <person name="Zhang J."/>
            <person name="Meng L."/>
            <person name="Jin L."/>
            <person name="Tian Y."/>
            <person name="Lian J."/>
            <person name="Yang J."/>
            <person name="Miao G."/>
            <person name="Liu S."/>
            <person name="Liang Z."/>
            <person name="Yan F."/>
            <person name="Li Y."/>
            <person name="Sun B."/>
            <person name="Zhang H."/>
            <person name="Zhang J."/>
            <person name="Zhu Y."/>
            <person name="Du M."/>
            <person name="Zhao Y."/>
            <person name="Schartl M."/>
            <person name="Tang Q."/>
            <person name="Wang J."/>
        </authorList>
    </citation>
    <scope>NUCLEOTIDE SEQUENCE</scope>
</reference>
<reference evidence="11" key="3">
    <citation type="submission" date="2025-09" db="UniProtKB">
        <authorList>
            <consortium name="Ensembl"/>
        </authorList>
    </citation>
    <scope>IDENTIFICATION</scope>
</reference>
<dbReference type="Pfam" id="PF01151">
    <property type="entry name" value="ELO"/>
    <property type="match status" value="1"/>
</dbReference>
<dbReference type="RefSeq" id="XP_008319901.1">
    <property type="nucleotide sequence ID" value="XM_008321679.3"/>
</dbReference>
<feature type="transmembrane region" description="Helical" evidence="10">
    <location>
        <begin position="32"/>
        <end position="52"/>
    </location>
</feature>
<evidence type="ECO:0000256" key="3">
    <source>
        <dbReference type="ARBA" id="ARBA00022679"/>
    </source>
</evidence>
<dbReference type="GO" id="GO:0042761">
    <property type="term" value="P:very long-chain fatty acid biosynthetic process"/>
    <property type="evidence" value="ECO:0007669"/>
    <property type="project" value="TreeGrafter"/>
</dbReference>
<dbReference type="STRING" id="244447.ENSCSEP00000006411"/>
<feature type="transmembrane region" description="Helical" evidence="10">
    <location>
        <begin position="164"/>
        <end position="183"/>
    </location>
</feature>
<organism evidence="11 12">
    <name type="scientific">Cynoglossus semilaevis</name>
    <name type="common">Tongue sole</name>
    <dbReference type="NCBI Taxonomy" id="244447"/>
    <lineage>
        <taxon>Eukaryota</taxon>
        <taxon>Metazoa</taxon>
        <taxon>Chordata</taxon>
        <taxon>Craniata</taxon>
        <taxon>Vertebrata</taxon>
        <taxon>Euteleostomi</taxon>
        <taxon>Actinopterygii</taxon>
        <taxon>Neopterygii</taxon>
        <taxon>Teleostei</taxon>
        <taxon>Neoteleostei</taxon>
        <taxon>Acanthomorphata</taxon>
        <taxon>Carangaria</taxon>
        <taxon>Pleuronectiformes</taxon>
        <taxon>Pleuronectoidei</taxon>
        <taxon>Cynoglossidae</taxon>
        <taxon>Cynoglossinae</taxon>
        <taxon>Cynoglossus</taxon>
    </lineage>
</organism>
<keyword evidence="4 10" id="KW-0812">Transmembrane</keyword>
<feature type="transmembrane region" description="Helical" evidence="10">
    <location>
        <begin position="234"/>
        <end position="253"/>
    </location>
</feature>
<evidence type="ECO:0000256" key="9">
    <source>
        <dbReference type="ARBA" id="ARBA00023160"/>
    </source>
</evidence>
<dbReference type="OrthoDB" id="10259681at2759"/>
<evidence type="ECO:0000256" key="1">
    <source>
        <dbReference type="ARBA" id="ARBA00004141"/>
    </source>
</evidence>
<evidence type="ECO:0000313" key="11">
    <source>
        <dbReference type="Ensembl" id="ENSCSEP00000006411.1"/>
    </source>
</evidence>
<evidence type="ECO:0000256" key="7">
    <source>
        <dbReference type="ARBA" id="ARBA00023098"/>
    </source>
</evidence>
<evidence type="ECO:0000256" key="2">
    <source>
        <dbReference type="ARBA" id="ARBA00022516"/>
    </source>
</evidence>
<dbReference type="InParanoid" id="A0A3P8V053"/>
<accession>A0A3P8V053</accession>
<dbReference type="Ensembl" id="ENSCSET00000006483.1">
    <property type="protein sequence ID" value="ENSCSEP00000006411.1"/>
    <property type="gene ID" value="ENSCSEG00000004158.1"/>
</dbReference>
<dbReference type="GO" id="GO:0005789">
    <property type="term" value="C:endoplasmic reticulum membrane"/>
    <property type="evidence" value="ECO:0007669"/>
    <property type="project" value="TreeGrafter"/>
</dbReference>
<dbReference type="Proteomes" id="UP000265120">
    <property type="component" value="Chromosome 12"/>
</dbReference>
<protein>
    <recommendedName>
        <fullName evidence="10">Elongation of very long chain fatty acids protein</fullName>
        <ecNumber evidence="10">2.3.1.199</ecNumber>
    </recommendedName>
    <alternativeName>
        <fullName evidence="10">Very-long-chain 3-oxoacyl-CoA synthase</fullName>
    </alternativeName>
</protein>
<keyword evidence="12" id="KW-1185">Reference proteome</keyword>
<evidence type="ECO:0000256" key="5">
    <source>
        <dbReference type="ARBA" id="ARBA00022832"/>
    </source>
</evidence>
<dbReference type="GO" id="GO:0034626">
    <property type="term" value="P:fatty acid elongation, polyunsaturated fatty acid"/>
    <property type="evidence" value="ECO:0007669"/>
    <property type="project" value="TreeGrafter"/>
</dbReference>
<keyword evidence="5 10" id="KW-0276">Fatty acid metabolism</keyword>
<dbReference type="GO" id="GO:0034625">
    <property type="term" value="P:fatty acid elongation, monounsaturated fatty acid"/>
    <property type="evidence" value="ECO:0007669"/>
    <property type="project" value="TreeGrafter"/>
</dbReference>
<keyword evidence="9 10" id="KW-0275">Fatty acid biosynthesis</keyword>
<evidence type="ECO:0000256" key="8">
    <source>
        <dbReference type="ARBA" id="ARBA00023136"/>
    </source>
</evidence>
<dbReference type="EC" id="2.3.1.199" evidence="10"/>
<keyword evidence="8 10" id="KW-0472">Membrane</keyword>
<dbReference type="GO" id="GO:0009922">
    <property type="term" value="F:fatty acid elongase activity"/>
    <property type="evidence" value="ECO:0007669"/>
    <property type="project" value="UniProtKB-EC"/>
</dbReference>
<reference evidence="11" key="2">
    <citation type="submission" date="2025-08" db="UniProtKB">
        <authorList>
            <consortium name="Ensembl"/>
        </authorList>
    </citation>
    <scope>IDENTIFICATION</scope>
</reference>
<feature type="transmembrane region" description="Helical" evidence="10">
    <location>
        <begin position="195"/>
        <end position="222"/>
    </location>
</feature>
<keyword evidence="7 10" id="KW-0443">Lipid metabolism</keyword>
<comment type="similarity">
    <text evidence="10">Belongs to the ELO family.</text>
</comment>
<dbReference type="InterPro" id="IPR002076">
    <property type="entry name" value="ELO_fam"/>
</dbReference>
<comment type="subcellular location">
    <subcellularLocation>
        <location evidence="1">Membrane</location>
        <topology evidence="1">Multi-pass membrane protein</topology>
    </subcellularLocation>
</comment>
<dbReference type="OMA" id="FGVHAIM"/>
<keyword evidence="6 10" id="KW-1133">Transmembrane helix</keyword>
<dbReference type="PANTHER" id="PTHR11157">
    <property type="entry name" value="FATTY ACID ACYL TRANSFERASE-RELATED"/>
    <property type="match status" value="1"/>
</dbReference>
<comment type="catalytic activity">
    <reaction evidence="10">
        <text>a very-long-chain acyl-CoA + malonyl-CoA + H(+) = a very-long-chain 3-oxoacyl-CoA + CO2 + CoA</text>
        <dbReference type="Rhea" id="RHEA:32727"/>
        <dbReference type="ChEBI" id="CHEBI:15378"/>
        <dbReference type="ChEBI" id="CHEBI:16526"/>
        <dbReference type="ChEBI" id="CHEBI:57287"/>
        <dbReference type="ChEBI" id="CHEBI:57384"/>
        <dbReference type="ChEBI" id="CHEBI:90725"/>
        <dbReference type="ChEBI" id="CHEBI:90736"/>
        <dbReference type="EC" id="2.3.1.199"/>
    </reaction>
</comment>
<dbReference type="InterPro" id="IPR030457">
    <property type="entry name" value="ELO_CS"/>
</dbReference>
<proteinExistence type="inferred from homology"/>
<dbReference type="AlphaFoldDB" id="A0A3P8V053"/>
<dbReference type="PANTHER" id="PTHR11157:SF68">
    <property type="entry name" value="ELONGATION OF VERY LONG CHAIN FATTY ACIDS PROTEIN 3"/>
    <property type="match status" value="1"/>
</dbReference>
<dbReference type="GeneID" id="103387156"/>